<gene>
    <name evidence="2" type="ORF">DFR60_107237</name>
</gene>
<evidence type="ECO:0000259" key="1">
    <source>
        <dbReference type="Pfam" id="PF01869"/>
    </source>
</evidence>
<dbReference type="GO" id="GO:0016301">
    <property type="term" value="F:kinase activity"/>
    <property type="evidence" value="ECO:0007669"/>
    <property type="project" value="UniProtKB-KW"/>
</dbReference>
<dbReference type="InterPro" id="IPR002731">
    <property type="entry name" value="ATPase_BadF"/>
</dbReference>
<dbReference type="Pfam" id="PF01869">
    <property type="entry name" value="BcrAD_BadFG"/>
    <property type="match status" value="1"/>
</dbReference>
<dbReference type="Gene3D" id="3.30.420.40">
    <property type="match status" value="2"/>
</dbReference>
<reference evidence="2 3" key="1">
    <citation type="submission" date="2018-05" db="EMBL/GenBank/DDBJ databases">
        <title>Genomic Encyclopedia of Type Strains, Phase IV (KMG-IV): sequencing the most valuable type-strain genomes for metagenomic binning, comparative biology and taxonomic classification.</title>
        <authorList>
            <person name="Goeker M."/>
        </authorList>
    </citation>
    <scope>NUCLEOTIDE SEQUENCE [LARGE SCALE GENOMIC DNA]</scope>
    <source>
        <strain evidence="2 3">DSM 24995</strain>
    </source>
</reference>
<dbReference type="EMBL" id="QJKD01000007">
    <property type="protein sequence ID" value="PXX52551.1"/>
    <property type="molecule type" value="Genomic_DNA"/>
</dbReference>
<keyword evidence="2" id="KW-0808">Transferase</keyword>
<keyword evidence="3" id="KW-1185">Reference proteome</keyword>
<dbReference type="SUPFAM" id="SSF53067">
    <property type="entry name" value="Actin-like ATPase domain"/>
    <property type="match status" value="2"/>
</dbReference>
<accession>A0A2V3Y4H1</accession>
<protein>
    <submittedName>
        <fullName evidence="2">N-acetylglucosamine kinase-like BadF-type ATPase</fullName>
    </submittedName>
</protein>
<proteinExistence type="predicted"/>
<dbReference type="RefSeq" id="WP_110323675.1">
    <property type="nucleotide sequence ID" value="NZ_QJKD01000007.1"/>
</dbReference>
<keyword evidence="2" id="KW-0418">Kinase</keyword>
<dbReference type="PANTHER" id="PTHR43190">
    <property type="entry name" value="N-ACETYL-D-GLUCOSAMINE KINASE"/>
    <property type="match status" value="1"/>
</dbReference>
<feature type="domain" description="ATPase BadF/BadG/BcrA/BcrD type" evidence="1">
    <location>
        <begin position="6"/>
        <end position="291"/>
    </location>
</feature>
<sequence>MRYYAGLDIGGTVARMKIEYEDGRAGEFYGAGGTMNTDGYERCNEKYRSFILPILEEAQIKAEDCVKICVAASGIDSPRQEEECRRSFLEMGFRPESILVYNDCEVFLHVSTGPAIVLVCGTGSIAYARGESGAITRCGGWGHVLSDEGSGHNMGMKVIREAANHIDGRTSCPILYELFEAQSGLKTLDEINTFVNDMLMEKTQIASYAPLAEKAYELGDETGLKILRECRDELFALVKDVYYKADLNRYRKEAPVELWLWGSVLLKNKIIAPELTDLLKKEFPSIQIRIPEKTALDTALDIAKS</sequence>
<comment type="caution">
    <text evidence="2">The sequence shown here is derived from an EMBL/GenBank/DDBJ whole genome shotgun (WGS) entry which is preliminary data.</text>
</comment>
<evidence type="ECO:0000313" key="2">
    <source>
        <dbReference type="EMBL" id="PXX52551.1"/>
    </source>
</evidence>
<dbReference type="GeneID" id="86062346"/>
<name>A0A2V3Y4H1_9FIRM</name>
<dbReference type="InterPro" id="IPR043129">
    <property type="entry name" value="ATPase_NBD"/>
</dbReference>
<evidence type="ECO:0000313" key="3">
    <source>
        <dbReference type="Proteomes" id="UP000248057"/>
    </source>
</evidence>
<dbReference type="PANTHER" id="PTHR43190:SF3">
    <property type="entry name" value="N-ACETYL-D-GLUCOSAMINE KINASE"/>
    <property type="match status" value="1"/>
</dbReference>
<dbReference type="Proteomes" id="UP000248057">
    <property type="component" value="Unassembled WGS sequence"/>
</dbReference>
<dbReference type="AlphaFoldDB" id="A0A2V3Y4H1"/>
<dbReference type="InterPro" id="IPR052519">
    <property type="entry name" value="Euk-type_GlcNAc_Kinase"/>
</dbReference>
<organism evidence="2 3">
    <name type="scientific">Hungatella effluvii</name>
    <dbReference type="NCBI Taxonomy" id="1096246"/>
    <lineage>
        <taxon>Bacteria</taxon>
        <taxon>Bacillati</taxon>
        <taxon>Bacillota</taxon>
        <taxon>Clostridia</taxon>
        <taxon>Lachnospirales</taxon>
        <taxon>Lachnospiraceae</taxon>
        <taxon>Hungatella</taxon>
    </lineage>
</organism>